<dbReference type="RefSeq" id="XP_029236041.1">
    <property type="nucleotide sequence ID" value="XM_029384116.1"/>
</dbReference>
<dbReference type="EMBL" id="MKGL01000300">
    <property type="protein sequence ID" value="RNF00928.1"/>
    <property type="molecule type" value="Genomic_DNA"/>
</dbReference>
<reference evidence="2 3" key="1">
    <citation type="journal article" date="2018" name="BMC Genomics">
        <title>Genomic comparison of Trypanosoma conorhini and Trypanosoma rangeli to Trypanosoma cruzi strains of high and low virulence.</title>
        <authorList>
            <person name="Bradwell K.R."/>
            <person name="Koparde V.N."/>
            <person name="Matveyev A.V."/>
            <person name="Serrano M.G."/>
            <person name="Alves J.M."/>
            <person name="Parikh H."/>
            <person name="Huang B."/>
            <person name="Lee V."/>
            <person name="Espinosa-Alvarez O."/>
            <person name="Ortiz P.A."/>
            <person name="Costa-Martins A.G."/>
            <person name="Teixeira M.M."/>
            <person name="Buck G.A."/>
        </authorList>
    </citation>
    <scope>NUCLEOTIDE SEQUENCE [LARGE SCALE GENOMIC DNA]</scope>
    <source>
        <strain evidence="2 3">AM80</strain>
    </source>
</reference>
<comment type="caution">
    <text evidence="2">The sequence shown here is derived from an EMBL/GenBank/DDBJ whole genome shotgun (WGS) entry which is preliminary data.</text>
</comment>
<evidence type="ECO:0000256" key="1">
    <source>
        <dbReference type="SAM" id="MobiDB-lite"/>
    </source>
</evidence>
<dbReference type="AlphaFoldDB" id="A0A422N631"/>
<sequence>MAHEAAAAEDGPALQYHCPLRPLVSYRQTTGFECYGRSRRKNGEWRVFSPIRLLSSMSPLSASSLQRFARASLCQMLKGQTQPPSPHLLATQGGSSMTRL</sequence>
<evidence type="ECO:0000313" key="2">
    <source>
        <dbReference type="EMBL" id="RNF00928.1"/>
    </source>
</evidence>
<name>A0A422N631_TRYRA</name>
<evidence type="ECO:0000313" key="3">
    <source>
        <dbReference type="Proteomes" id="UP000283634"/>
    </source>
</evidence>
<dbReference type="GeneID" id="40331252"/>
<accession>A0A422N631</accession>
<organism evidence="2 3">
    <name type="scientific">Trypanosoma rangeli</name>
    <dbReference type="NCBI Taxonomy" id="5698"/>
    <lineage>
        <taxon>Eukaryota</taxon>
        <taxon>Discoba</taxon>
        <taxon>Euglenozoa</taxon>
        <taxon>Kinetoplastea</taxon>
        <taxon>Metakinetoplastina</taxon>
        <taxon>Trypanosomatida</taxon>
        <taxon>Trypanosomatidae</taxon>
        <taxon>Trypanosoma</taxon>
        <taxon>Herpetosoma</taxon>
    </lineage>
</organism>
<proteinExistence type="predicted"/>
<keyword evidence="3" id="KW-1185">Reference proteome</keyword>
<protein>
    <submittedName>
        <fullName evidence="2">Uncharacterized protein</fullName>
    </submittedName>
</protein>
<feature type="region of interest" description="Disordered" evidence="1">
    <location>
        <begin position="79"/>
        <end position="100"/>
    </location>
</feature>
<gene>
    <name evidence="2" type="ORF">TraAM80_07319</name>
</gene>
<dbReference type="Proteomes" id="UP000283634">
    <property type="component" value="Unassembled WGS sequence"/>
</dbReference>